<comment type="caution">
    <text evidence="9">The sequence shown here is derived from an EMBL/GenBank/DDBJ whole genome shotgun (WGS) entry which is preliminary data.</text>
</comment>
<feature type="domain" description="RNA-binding S4" evidence="8">
    <location>
        <begin position="11"/>
        <end position="75"/>
    </location>
</feature>
<dbReference type="InterPro" id="IPR018496">
    <property type="entry name" value="PsdUridine_synth_RsuA/RluB_CS"/>
</dbReference>
<dbReference type="PROSITE" id="PS50889">
    <property type="entry name" value="S4"/>
    <property type="match status" value="1"/>
</dbReference>
<dbReference type="Gene3D" id="3.30.70.580">
    <property type="entry name" value="Pseudouridine synthase I, catalytic domain, N-terminal subdomain"/>
    <property type="match status" value="1"/>
</dbReference>
<dbReference type="InterPro" id="IPR000748">
    <property type="entry name" value="PsdUridine_synth_RsuA/RluB/E/F"/>
</dbReference>
<comment type="similarity">
    <text evidence="2 6">Belongs to the pseudouridine synthase RsuA family.</text>
</comment>
<feature type="compositionally biased region" description="Basic and acidic residues" evidence="7">
    <location>
        <begin position="305"/>
        <end position="329"/>
    </location>
</feature>
<dbReference type="GO" id="GO:0003723">
    <property type="term" value="F:RNA binding"/>
    <property type="evidence" value="ECO:0007669"/>
    <property type="project" value="UniProtKB-KW"/>
</dbReference>
<dbReference type="InterPro" id="IPR036986">
    <property type="entry name" value="S4_RNA-bd_sf"/>
</dbReference>
<dbReference type="InterPro" id="IPR050343">
    <property type="entry name" value="RsuA_PseudoU_synthase"/>
</dbReference>
<dbReference type="PROSITE" id="PS01149">
    <property type="entry name" value="PSI_RSU"/>
    <property type="match status" value="1"/>
</dbReference>
<feature type="region of interest" description="Disordered" evidence="7">
    <location>
        <begin position="253"/>
        <end position="565"/>
    </location>
</feature>
<evidence type="ECO:0000313" key="10">
    <source>
        <dbReference type="Proteomes" id="UP000630142"/>
    </source>
</evidence>
<dbReference type="CDD" id="cd00165">
    <property type="entry name" value="S4"/>
    <property type="match status" value="1"/>
</dbReference>
<evidence type="ECO:0000256" key="5">
    <source>
        <dbReference type="PROSITE-ProRule" id="PRU00182"/>
    </source>
</evidence>
<dbReference type="Pfam" id="PF00849">
    <property type="entry name" value="PseudoU_synth_2"/>
    <property type="match status" value="1"/>
</dbReference>
<evidence type="ECO:0000256" key="3">
    <source>
        <dbReference type="ARBA" id="ARBA00022884"/>
    </source>
</evidence>
<dbReference type="GO" id="GO:0000455">
    <property type="term" value="P:enzyme-directed rRNA pseudouridine synthesis"/>
    <property type="evidence" value="ECO:0007669"/>
    <property type="project" value="UniProtKB-ARBA"/>
</dbReference>
<dbReference type="InterPro" id="IPR002942">
    <property type="entry name" value="S4_RNA-bd"/>
</dbReference>
<keyword evidence="10" id="KW-1185">Reference proteome</keyword>
<feature type="compositionally biased region" description="Basic and acidic residues" evidence="7">
    <location>
        <begin position="476"/>
        <end position="531"/>
    </location>
</feature>
<dbReference type="EC" id="5.4.99.-" evidence="6"/>
<evidence type="ECO:0000256" key="7">
    <source>
        <dbReference type="SAM" id="MobiDB-lite"/>
    </source>
</evidence>
<feature type="compositionally biased region" description="Basic and acidic residues" evidence="7">
    <location>
        <begin position="433"/>
        <end position="447"/>
    </location>
</feature>
<protein>
    <recommendedName>
        <fullName evidence="6">Pseudouridine synthase</fullName>
        <ecNumber evidence="6">5.4.99.-</ecNumber>
    </recommendedName>
</protein>
<dbReference type="Gene3D" id="3.30.70.1560">
    <property type="entry name" value="Alpha-L RNA-binding motif"/>
    <property type="match status" value="1"/>
</dbReference>
<name>A0A8J3DRB0_9HYPH</name>
<dbReference type="SMART" id="SM00363">
    <property type="entry name" value="S4"/>
    <property type="match status" value="1"/>
</dbReference>
<dbReference type="PANTHER" id="PTHR47683">
    <property type="entry name" value="PSEUDOURIDINE SYNTHASE FAMILY PROTEIN-RELATED"/>
    <property type="match status" value="1"/>
</dbReference>
<dbReference type="InterPro" id="IPR006145">
    <property type="entry name" value="PsdUridine_synth_RsuA/RluA"/>
</dbReference>
<evidence type="ECO:0000259" key="8">
    <source>
        <dbReference type="SMART" id="SM00363"/>
    </source>
</evidence>
<accession>A0A8J3DRB0</accession>
<dbReference type="InterPro" id="IPR020094">
    <property type="entry name" value="TruA/RsuA/RluB/E/F_N"/>
</dbReference>
<evidence type="ECO:0000256" key="4">
    <source>
        <dbReference type="ARBA" id="ARBA00023235"/>
    </source>
</evidence>
<gene>
    <name evidence="9" type="primary">rluB</name>
    <name evidence="9" type="ORF">GCM10016234_19210</name>
</gene>
<dbReference type="SUPFAM" id="SSF55174">
    <property type="entry name" value="Alpha-L RNA-binding motif"/>
    <property type="match status" value="1"/>
</dbReference>
<reference evidence="9" key="2">
    <citation type="submission" date="2020-09" db="EMBL/GenBank/DDBJ databases">
        <authorList>
            <person name="Sun Q."/>
            <person name="Kim S."/>
        </authorList>
    </citation>
    <scope>NUCLEOTIDE SEQUENCE</scope>
    <source>
        <strain evidence="9">KCTC 42249</strain>
    </source>
</reference>
<feature type="compositionally biased region" description="Basic and acidic residues" evidence="7">
    <location>
        <begin position="266"/>
        <end position="298"/>
    </location>
</feature>
<organism evidence="9 10">
    <name type="scientific">Tianweitania populi</name>
    <dbReference type="NCBI Taxonomy" id="1607949"/>
    <lineage>
        <taxon>Bacteria</taxon>
        <taxon>Pseudomonadati</taxon>
        <taxon>Pseudomonadota</taxon>
        <taxon>Alphaproteobacteria</taxon>
        <taxon>Hyphomicrobiales</taxon>
        <taxon>Phyllobacteriaceae</taxon>
        <taxon>Tianweitania</taxon>
    </lineage>
</organism>
<feature type="compositionally biased region" description="Basic and acidic residues" evidence="7">
    <location>
        <begin position="368"/>
        <end position="426"/>
    </location>
</feature>
<keyword evidence="4 6" id="KW-0413">Isomerase</keyword>
<dbReference type="InterPro" id="IPR042092">
    <property type="entry name" value="PsdUridine_s_RsuA/RluB/E/F_cat"/>
</dbReference>
<dbReference type="SUPFAM" id="SSF55120">
    <property type="entry name" value="Pseudouridine synthase"/>
    <property type="match status" value="1"/>
</dbReference>
<comment type="catalytic activity">
    <reaction evidence="1">
        <text>a uridine in RNA = a pseudouridine in RNA</text>
        <dbReference type="Rhea" id="RHEA:48348"/>
        <dbReference type="Rhea" id="RHEA-COMP:12068"/>
        <dbReference type="Rhea" id="RHEA-COMP:12069"/>
        <dbReference type="ChEBI" id="CHEBI:65314"/>
        <dbReference type="ChEBI" id="CHEBI:65315"/>
    </reaction>
</comment>
<dbReference type="AlphaFoldDB" id="A0A8J3DRB0"/>
<evidence type="ECO:0000256" key="1">
    <source>
        <dbReference type="ARBA" id="ARBA00000073"/>
    </source>
</evidence>
<dbReference type="PANTHER" id="PTHR47683:SF3">
    <property type="entry name" value="RIBOSOMAL LARGE SUBUNIT PSEUDOURIDINE SYNTHASE B"/>
    <property type="match status" value="1"/>
</dbReference>
<dbReference type="Proteomes" id="UP000630142">
    <property type="component" value="Unassembled WGS sequence"/>
</dbReference>
<feature type="compositionally biased region" description="Gly residues" evidence="7">
    <location>
        <begin position="547"/>
        <end position="556"/>
    </location>
</feature>
<dbReference type="Gene3D" id="3.10.290.10">
    <property type="entry name" value="RNA-binding S4 domain"/>
    <property type="match status" value="1"/>
</dbReference>
<sequence length="565" mass="62347">MVEVEDPTNGERIAKRLARAGISSRRDAEALIADGRIRVNGVVLDSPARNVTANDRIELDGNPIPEIERTRLFLFHKPGGVVTTNKDPEGRRTVFDVLPKDLPRLLTVGRLDINTEGLLLLTNDGGLARVLELPATGWLRRYRVRVHGTVDEAKLAELKNGIAVDGVFYGSIEAALDRQQGSNAWLTIGLREGKNREVKNVLGALGLDVTRLIRISYGPFQLGELPEGTVSELKGRYLRDQLGERLMAESGAVFDLPDRAAPAPARAEEPQRERRSEGTPNRKREREDHRTDMLDRLQTKPQGRFGDKPRSFGDKPDRFGDKPAGRFGDKPGGFKSGGAGPRGKREEERAPPPPRRNANVWMAPGARPRSDKKVEAEAAERAARDEARAPRSRPSSDRPYRSDASSEGRSFKPRESGPRENREEGGAKPYRARPTEGRPFVKRDRPEGGFGAPRGDREEGAAKPYRARSSEGQSYVKRDRPETRSEDRAPRPAGDKPFAKKPFGDKRPFNKDRPSGGDRPETRSFKPRSEAGPRAGGESRGNDGPKRGGPGGGPRSGGRNADRRR</sequence>
<reference evidence="9" key="1">
    <citation type="journal article" date="2014" name="Int. J. Syst. Evol. Microbiol.">
        <title>Complete genome sequence of Corynebacterium casei LMG S-19264T (=DSM 44701T), isolated from a smear-ripened cheese.</title>
        <authorList>
            <consortium name="US DOE Joint Genome Institute (JGI-PGF)"/>
            <person name="Walter F."/>
            <person name="Albersmeier A."/>
            <person name="Kalinowski J."/>
            <person name="Ruckert C."/>
        </authorList>
    </citation>
    <scope>NUCLEOTIDE SEQUENCE</scope>
    <source>
        <strain evidence="9">KCTC 42249</strain>
    </source>
</reference>
<keyword evidence="3 5" id="KW-0694">RNA-binding</keyword>
<evidence type="ECO:0000313" key="9">
    <source>
        <dbReference type="EMBL" id="GHD14069.1"/>
    </source>
</evidence>
<proteinExistence type="inferred from homology"/>
<dbReference type="GO" id="GO:0120159">
    <property type="term" value="F:rRNA pseudouridine synthase activity"/>
    <property type="evidence" value="ECO:0007669"/>
    <property type="project" value="UniProtKB-ARBA"/>
</dbReference>
<evidence type="ECO:0000256" key="6">
    <source>
        <dbReference type="RuleBase" id="RU003887"/>
    </source>
</evidence>
<dbReference type="EMBL" id="BMZQ01000002">
    <property type="protein sequence ID" value="GHD14069.1"/>
    <property type="molecule type" value="Genomic_DNA"/>
</dbReference>
<dbReference type="InterPro" id="IPR020103">
    <property type="entry name" value="PsdUridine_synth_cat_dom_sf"/>
</dbReference>
<feature type="compositionally biased region" description="Gly residues" evidence="7">
    <location>
        <begin position="330"/>
        <end position="341"/>
    </location>
</feature>
<dbReference type="Pfam" id="PF01479">
    <property type="entry name" value="S4"/>
    <property type="match status" value="1"/>
</dbReference>
<evidence type="ECO:0000256" key="2">
    <source>
        <dbReference type="ARBA" id="ARBA00008348"/>
    </source>
</evidence>
<dbReference type="NCBIfam" id="TIGR00093">
    <property type="entry name" value="pseudouridine synthase"/>
    <property type="match status" value="1"/>
</dbReference>